<dbReference type="InterPro" id="IPR033134">
    <property type="entry name" value="Asp/Glu_racemase_AS_2"/>
</dbReference>
<dbReference type="Pfam" id="PF01177">
    <property type="entry name" value="Asp_Glu_race"/>
    <property type="match status" value="1"/>
</dbReference>
<gene>
    <name evidence="1" type="ORF">GCM10008905_25200</name>
</gene>
<evidence type="ECO:0000313" key="2">
    <source>
        <dbReference type="Proteomes" id="UP001500339"/>
    </source>
</evidence>
<evidence type="ECO:0000313" key="1">
    <source>
        <dbReference type="EMBL" id="GAA0727521.1"/>
    </source>
</evidence>
<dbReference type="SUPFAM" id="SSF53681">
    <property type="entry name" value="Aspartate/glutamate racemase"/>
    <property type="match status" value="1"/>
</dbReference>
<dbReference type="RefSeq" id="WP_343770189.1">
    <property type="nucleotide sequence ID" value="NZ_BAAACF010000003.1"/>
</dbReference>
<dbReference type="PROSITE" id="PS00924">
    <property type="entry name" value="ASP_GLU_RACEMASE_2"/>
    <property type="match status" value="1"/>
</dbReference>
<comment type="caution">
    <text evidence="1">The sequence shown here is derived from an EMBL/GenBank/DDBJ whole genome shotgun (WGS) entry which is preliminary data.</text>
</comment>
<name>A0ABP3UBU4_9CLOT</name>
<organism evidence="1 2">
    <name type="scientific">Clostridium malenominatum</name>
    <dbReference type="NCBI Taxonomy" id="1539"/>
    <lineage>
        <taxon>Bacteria</taxon>
        <taxon>Bacillati</taxon>
        <taxon>Bacillota</taxon>
        <taxon>Clostridia</taxon>
        <taxon>Eubacteriales</taxon>
        <taxon>Clostridiaceae</taxon>
        <taxon>Clostridium</taxon>
    </lineage>
</organism>
<accession>A0ABP3UBU4</accession>
<protein>
    <submittedName>
        <fullName evidence="1">Aspartate/glutamate racemase family protein</fullName>
    </submittedName>
</protein>
<keyword evidence="2" id="KW-1185">Reference proteome</keyword>
<dbReference type="Gene3D" id="3.40.50.1860">
    <property type="match status" value="2"/>
</dbReference>
<sequence>MKIAVIAGTPVDTNMGIEFLEEQGHEGMAYPISQTPEEQSLLQVLYADKLREMVKDRIKDIKAKEIKNIFVYCNSLSAAVDMDSLAKEFNINIITPLQVYREMGEKFKTIGLLAANNQSTYGIEKVIQSSNPNAYIIGVGLLPLVKAIESKITPKEIMDTYSLDKIIEFMESFKCEGIILGCTHFPYVYKELKEKTSIPIIDPAMKMLGKLELE</sequence>
<dbReference type="EMBL" id="BAAACF010000003">
    <property type="protein sequence ID" value="GAA0727521.1"/>
    <property type="molecule type" value="Genomic_DNA"/>
</dbReference>
<proteinExistence type="predicted"/>
<dbReference type="InterPro" id="IPR001920">
    <property type="entry name" value="Asp/Glu_race"/>
</dbReference>
<reference evidence="2" key="1">
    <citation type="journal article" date="2019" name="Int. J. Syst. Evol. Microbiol.">
        <title>The Global Catalogue of Microorganisms (GCM) 10K type strain sequencing project: providing services to taxonomists for standard genome sequencing and annotation.</title>
        <authorList>
            <consortium name="The Broad Institute Genomics Platform"/>
            <consortium name="The Broad Institute Genome Sequencing Center for Infectious Disease"/>
            <person name="Wu L."/>
            <person name="Ma J."/>
        </authorList>
    </citation>
    <scope>NUCLEOTIDE SEQUENCE [LARGE SCALE GENOMIC DNA]</scope>
    <source>
        <strain evidence="2">JCM 1405</strain>
    </source>
</reference>
<dbReference type="Proteomes" id="UP001500339">
    <property type="component" value="Unassembled WGS sequence"/>
</dbReference>
<dbReference type="InterPro" id="IPR015942">
    <property type="entry name" value="Asp/Glu/hydantoin_racemase"/>
</dbReference>